<dbReference type="Proteomes" id="UP000439903">
    <property type="component" value="Unassembled WGS sequence"/>
</dbReference>
<accession>A0A8H4A7R2</accession>
<dbReference type="EMBL" id="WTPW01001392">
    <property type="protein sequence ID" value="KAF0437832.1"/>
    <property type="molecule type" value="Genomic_DNA"/>
</dbReference>
<dbReference type="AlphaFoldDB" id="A0A8H4A7R2"/>
<feature type="compositionally biased region" description="Basic and acidic residues" evidence="1">
    <location>
        <begin position="95"/>
        <end position="113"/>
    </location>
</feature>
<proteinExistence type="predicted"/>
<comment type="caution">
    <text evidence="2">The sequence shown here is derived from an EMBL/GenBank/DDBJ whole genome shotgun (WGS) entry which is preliminary data.</text>
</comment>
<feature type="compositionally biased region" description="Basic and acidic residues" evidence="1">
    <location>
        <begin position="29"/>
        <end position="41"/>
    </location>
</feature>
<organism evidence="2 3">
    <name type="scientific">Gigaspora margarita</name>
    <dbReference type="NCBI Taxonomy" id="4874"/>
    <lineage>
        <taxon>Eukaryota</taxon>
        <taxon>Fungi</taxon>
        <taxon>Fungi incertae sedis</taxon>
        <taxon>Mucoromycota</taxon>
        <taxon>Glomeromycotina</taxon>
        <taxon>Glomeromycetes</taxon>
        <taxon>Diversisporales</taxon>
        <taxon>Gigasporaceae</taxon>
        <taxon>Gigaspora</taxon>
    </lineage>
</organism>
<feature type="region of interest" description="Disordered" evidence="1">
    <location>
        <begin position="1"/>
        <end position="113"/>
    </location>
</feature>
<gene>
    <name evidence="2" type="ORF">F8M41_004330</name>
</gene>
<evidence type="ECO:0000256" key="1">
    <source>
        <dbReference type="SAM" id="MobiDB-lite"/>
    </source>
</evidence>
<keyword evidence="3" id="KW-1185">Reference proteome</keyword>
<evidence type="ECO:0000313" key="3">
    <source>
        <dbReference type="Proteomes" id="UP000439903"/>
    </source>
</evidence>
<feature type="compositionally biased region" description="Basic residues" evidence="1">
    <location>
        <begin position="50"/>
        <end position="63"/>
    </location>
</feature>
<evidence type="ECO:0000313" key="2">
    <source>
        <dbReference type="EMBL" id="KAF0437832.1"/>
    </source>
</evidence>
<name>A0A8H4A7R2_GIGMA</name>
<protein>
    <submittedName>
        <fullName evidence="2">Uncharacterized protein</fullName>
    </submittedName>
</protein>
<reference evidence="2 3" key="1">
    <citation type="journal article" date="2019" name="Environ. Microbiol.">
        <title>At the nexus of three kingdoms: the genome of the mycorrhizal fungus Gigaspora margarita provides insights into plant, endobacterial and fungal interactions.</title>
        <authorList>
            <person name="Venice F."/>
            <person name="Ghignone S."/>
            <person name="Salvioli di Fossalunga A."/>
            <person name="Amselem J."/>
            <person name="Novero M."/>
            <person name="Xianan X."/>
            <person name="Sedzielewska Toro K."/>
            <person name="Morin E."/>
            <person name="Lipzen A."/>
            <person name="Grigoriev I.V."/>
            <person name="Henrissat B."/>
            <person name="Martin F.M."/>
            <person name="Bonfante P."/>
        </authorList>
    </citation>
    <scope>NUCLEOTIDE SEQUENCE [LARGE SCALE GENOMIC DNA]</scope>
    <source>
        <strain evidence="2 3">BEG34</strain>
    </source>
</reference>
<sequence>MPKGQKKYQRQFTRNAKGPEVPKTIYRQNTEEQKKYHDNSPTRRNTTRQLPKKHWINSKKEKKGTKEIPQDNSSANAKEPKEIPQGNLPAKRQRTKEIPQDKSPEMPKDQKKY</sequence>